<dbReference type="Gene3D" id="3.40.1360.10">
    <property type="match status" value="1"/>
</dbReference>
<dbReference type="GO" id="GO:0042138">
    <property type="term" value="P:meiotic DNA double-strand break formation"/>
    <property type="evidence" value="ECO:0007669"/>
    <property type="project" value="TreeGrafter"/>
</dbReference>
<dbReference type="GO" id="GO:0007131">
    <property type="term" value="P:reciprocal meiotic recombination"/>
    <property type="evidence" value="ECO:0007669"/>
    <property type="project" value="TreeGrafter"/>
</dbReference>
<dbReference type="CDD" id="cd00223">
    <property type="entry name" value="TOPRIM_TopoIIB_SPO"/>
    <property type="match status" value="1"/>
</dbReference>
<dbReference type="InterPro" id="IPR002815">
    <property type="entry name" value="Spo11/TopoVI_A"/>
</dbReference>
<keyword evidence="3" id="KW-1185">Reference proteome</keyword>
<dbReference type="InterPro" id="IPR036078">
    <property type="entry name" value="Spo11/TopoVI_A_sf"/>
</dbReference>
<dbReference type="GO" id="GO:0003677">
    <property type="term" value="F:DNA binding"/>
    <property type="evidence" value="ECO:0007669"/>
    <property type="project" value="InterPro"/>
</dbReference>
<dbReference type="GO" id="GO:0000706">
    <property type="term" value="P:meiotic DNA double-strand break processing"/>
    <property type="evidence" value="ECO:0007669"/>
    <property type="project" value="TreeGrafter"/>
</dbReference>
<proteinExistence type="predicted"/>
<dbReference type="OMA" id="AMLKRCY"/>
<feature type="domain" description="Topoisomerase 6 subunit A/Spo11 TOPRIM" evidence="1">
    <location>
        <begin position="58"/>
        <end position="232"/>
    </location>
</feature>
<dbReference type="GO" id="GO:0000228">
    <property type="term" value="C:nuclear chromosome"/>
    <property type="evidence" value="ECO:0007669"/>
    <property type="project" value="TreeGrafter"/>
</dbReference>
<dbReference type="PANTHER" id="PTHR10848:SF0">
    <property type="entry name" value="MEIOTIC RECOMBINATION PROTEIN SPO11"/>
    <property type="match status" value="1"/>
</dbReference>
<dbReference type="Proteomes" id="UP000243081">
    <property type="component" value="Unassembled WGS sequence"/>
</dbReference>
<dbReference type="Pfam" id="PF21180">
    <property type="entry name" value="TOP6A-Spo11_Toprim"/>
    <property type="match status" value="1"/>
</dbReference>
<protein>
    <recommendedName>
        <fullName evidence="1">Topoisomerase 6 subunit A/Spo11 TOPRIM domain-containing protein</fullName>
    </recommendedName>
</protein>
<gene>
    <name evidence="2" type="ORF">LLEC1_04982</name>
</gene>
<dbReference type="PRINTS" id="PR01550">
    <property type="entry name" value="TOP6AFAMILY"/>
</dbReference>
<reference evidence="2 3" key="1">
    <citation type="submission" date="2016-03" db="EMBL/GenBank/DDBJ databases">
        <title>Fine-scale spatial genetic structure of a fungal parasite of coffee scale insects.</title>
        <authorList>
            <person name="Jackson D."/>
            <person name="Zemenick K.A."/>
            <person name="Malloure B."/>
            <person name="Quandt C.A."/>
            <person name="James T.Y."/>
        </authorList>
    </citation>
    <scope>NUCLEOTIDE SEQUENCE [LARGE SCALE GENOMIC DNA]</scope>
    <source>
        <strain evidence="2 3">UM487</strain>
    </source>
</reference>
<evidence type="ECO:0000313" key="2">
    <source>
        <dbReference type="EMBL" id="OAQ95780.1"/>
    </source>
</evidence>
<evidence type="ECO:0000259" key="1">
    <source>
        <dbReference type="Pfam" id="PF21180"/>
    </source>
</evidence>
<dbReference type="OrthoDB" id="5377392at2759"/>
<evidence type="ECO:0000313" key="3">
    <source>
        <dbReference type="Proteomes" id="UP000243081"/>
    </source>
</evidence>
<organism evidence="2 3">
    <name type="scientific">Cordyceps confragosa</name>
    <name type="common">Lecanicillium lecanii</name>
    <dbReference type="NCBI Taxonomy" id="2714763"/>
    <lineage>
        <taxon>Eukaryota</taxon>
        <taxon>Fungi</taxon>
        <taxon>Dikarya</taxon>
        <taxon>Ascomycota</taxon>
        <taxon>Pezizomycotina</taxon>
        <taxon>Sordariomycetes</taxon>
        <taxon>Hypocreomycetidae</taxon>
        <taxon>Hypocreales</taxon>
        <taxon>Cordycipitaceae</taxon>
        <taxon>Akanthomyces</taxon>
    </lineage>
</organism>
<dbReference type="InterPro" id="IPR034136">
    <property type="entry name" value="TOPRIM_Topo6A/Spo11"/>
</dbReference>
<accession>A0A179I2A6</accession>
<dbReference type="EMBL" id="LUKN01004591">
    <property type="protein sequence ID" value="OAQ95780.1"/>
    <property type="molecule type" value="Genomic_DNA"/>
</dbReference>
<dbReference type="PANTHER" id="PTHR10848">
    <property type="entry name" value="MEIOTIC RECOMBINATION PROTEIN SPO11"/>
    <property type="match status" value="1"/>
</dbReference>
<dbReference type="GO" id="GO:0003918">
    <property type="term" value="F:DNA topoisomerase type II (double strand cut, ATP-hydrolyzing) activity"/>
    <property type="evidence" value="ECO:0007669"/>
    <property type="project" value="InterPro"/>
</dbReference>
<dbReference type="AlphaFoldDB" id="A0A179I2A6"/>
<name>A0A179I2A6_CORDF</name>
<dbReference type="SUPFAM" id="SSF56726">
    <property type="entry name" value="DNA topoisomerase IV, alpha subunit"/>
    <property type="match status" value="1"/>
</dbReference>
<comment type="caution">
    <text evidence="2">The sequence shown here is derived from an EMBL/GenBank/DDBJ whole genome shotgun (WGS) entry which is preliminary data.</text>
</comment>
<sequence length="251" mass="28190">MHLGLTRETASSKGLVSGRMVLHLRNGQVLDASQSELGITVPPIRSTTLIEARDARWLLVVEKDAVFRSLVAVRFWETSLAGPGILLTARGYPDLMTRRFLAQIQSDCPHLTMLVLTDFDPDGLNIFSCYRYGTTNFAHESSNARINFGWLGIQSGQLGSLQITTWGETQNQEWSDNCLVNLTPRDRFSAIRMLRKDFHSEHGGSTHIAIRRELQIMLMLGAKAEIQALDDSGDITLWLDTALHSFLDRMF</sequence>